<dbReference type="Gene3D" id="3.60.21.40">
    <property type="entry name" value="GpdQ, catalytic alpha/beta sandwich domain"/>
    <property type="match status" value="1"/>
</dbReference>
<organism evidence="6 7">
    <name type="scientific">Erwinia typographi</name>
    <dbReference type="NCBI Taxonomy" id="371042"/>
    <lineage>
        <taxon>Bacteria</taxon>
        <taxon>Pseudomonadati</taxon>
        <taxon>Pseudomonadota</taxon>
        <taxon>Gammaproteobacteria</taxon>
        <taxon>Enterobacterales</taxon>
        <taxon>Erwiniaceae</taxon>
        <taxon>Erwinia</taxon>
    </lineage>
</organism>
<evidence type="ECO:0000256" key="3">
    <source>
        <dbReference type="ARBA" id="ARBA00023004"/>
    </source>
</evidence>
<gene>
    <name evidence="6" type="ORF">NG99_00250</name>
</gene>
<evidence type="ECO:0000313" key="7">
    <source>
        <dbReference type="Proteomes" id="UP000030351"/>
    </source>
</evidence>
<dbReference type="SUPFAM" id="SSF56300">
    <property type="entry name" value="Metallo-dependent phosphatases"/>
    <property type="match status" value="1"/>
</dbReference>
<keyword evidence="3" id="KW-0408">Iron</keyword>
<dbReference type="InterPro" id="IPR004843">
    <property type="entry name" value="Calcineurin-like_PHP"/>
</dbReference>
<dbReference type="AlphaFoldDB" id="A0A0A3ZAB1"/>
<evidence type="ECO:0000313" key="6">
    <source>
        <dbReference type="EMBL" id="KGT95982.1"/>
    </source>
</evidence>
<evidence type="ECO:0000256" key="4">
    <source>
        <dbReference type="ARBA" id="ARBA00025742"/>
    </source>
</evidence>
<dbReference type="InterPro" id="IPR050884">
    <property type="entry name" value="CNP_phosphodiesterase-III"/>
</dbReference>
<dbReference type="RefSeq" id="WP_034887200.1">
    <property type="nucleotide sequence ID" value="NZ_JRUQ01000004.1"/>
</dbReference>
<dbReference type="InterPro" id="IPR042281">
    <property type="entry name" value="GpdQ_beta-strand"/>
</dbReference>
<keyword evidence="1" id="KW-0479">Metal-binding</keyword>
<dbReference type="GO" id="GO:0046872">
    <property type="term" value="F:metal ion binding"/>
    <property type="evidence" value="ECO:0007669"/>
    <property type="project" value="UniProtKB-KW"/>
</dbReference>
<dbReference type="PANTHER" id="PTHR42988:SF2">
    <property type="entry name" value="CYCLIC NUCLEOTIDE PHOSPHODIESTERASE CBUA0032-RELATED"/>
    <property type="match status" value="1"/>
</dbReference>
<name>A0A0A3ZAB1_9GAMM</name>
<dbReference type="Pfam" id="PF00149">
    <property type="entry name" value="Metallophos"/>
    <property type="match status" value="1"/>
</dbReference>
<reference evidence="6 7" key="1">
    <citation type="submission" date="2014-10" db="EMBL/GenBank/DDBJ databases">
        <title>Genome sequence of Erwinia typographi M043b.</title>
        <authorList>
            <person name="Chan K.-G."/>
            <person name="Tan W.-S."/>
        </authorList>
    </citation>
    <scope>NUCLEOTIDE SEQUENCE [LARGE SCALE GENOMIC DNA]</scope>
    <source>
        <strain evidence="6 7">M043b</strain>
    </source>
</reference>
<accession>A0A0A3ZAB1</accession>
<sequence length="245" mass="27370">MLIAQVSDIHASHHNDNLLRFDRALEWLEQIKPDVLVLSGDLIDDQWYDGYQQISDRLSQKKWPSLILPGNSDDRHMMRSAWKEYAWADDAPDESLHFVHESGDLRLIGLDSTVEGTASGCVVRHLEWLEKQLLRKPAYPSLLFLHHHVFESGIPTLDSTLCEGATELADLLNRLPGKPAAIASGHVHRPVAGVFAGIPAYICGSICPANPLWFGTENVPLVNDPPALMIHRYVDNAMTSYHVSV</sequence>
<comment type="caution">
    <text evidence="6">The sequence shown here is derived from an EMBL/GenBank/DDBJ whole genome shotgun (WGS) entry which is preliminary data.</text>
</comment>
<proteinExistence type="inferred from homology"/>
<dbReference type="STRING" id="371042.NG99_00250"/>
<dbReference type="OrthoDB" id="9784378at2"/>
<dbReference type="GO" id="GO:0016787">
    <property type="term" value="F:hydrolase activity"/>
    <property type="evidence" value="ECO:0007669"/>
    <property type="project" value="UniProtKB-KW"/>
</dbReference>
<dbReference type="eggNOG" id="COG1409">
    <property type="taxonomic scope" value="Bacteria"/>
</dbReference>
<dbReference type="EMBL" id="JRUQ01000004">
    <property type="protein sequence ID" value="KGT95982.1"/>
    <property type="molecule type" value="Genomic_DNA"/>
</dbReference>
<dbReference type="InterPro" id="IPR029052">
    <property type="entry name" value="Metallo-depent_PP-like"/>
</dbReference>
<evidence type="ECO:0000256" key="2">
    <source>
        <dbReference type="ARBA" id="ARBA00022801"/>
    </source>
</evidence>
<dbReference type="InterPro" id="IPR042283">
    <property type="entry name" value="GpdQ_catalytic"/>
</dbReference>
<dbReference type="Gene3D" id="3.30.750.180">
    <property type="entry name" value="GpdQ, beta-strand dimerisation domain"/>
    <property type="match status" value="1"/>
</dbReference>
<comment type="similarity">
    <text evidence="4">Belongs to the cyclic nucleotide phosphodiesterase class-III family.</text>
</comment>
<protein>
    <submittedName>
        <fullName evidence="6">Metallophosphoesterase</fullName>
    </submittedName>
</protein>
<evidence type="ECO:0000256" key="1">
    <source>
        <dbReference type="ARBA" id="ARBA00022723"/>
    </source>
</evidence>
<keyword evidence="7" id="KW-1185">Reference proteome</keyword>
<dbReference type="PANTHER" id="PTHR42988">
    <property type="entry name" value="PHOSPHOHYDROLASE"/>
    <property type="match status" value="1"/>
</dbReference>
<evidence type="ECO:0000259" key="5">
    <source>
        <dbReference type="Pfam" id="PF00149"/>
    </source>
</evidence>
<dbReference type="Proteomes" id="UP000030351">
    <property type="component" value="Unassembled WGS sequence"/>
</dbReference>
<feature type="domain" description="Calcineurin-like phosphoesterase" evidence="5">
    <location>
        <begin position="1"/>
        <end position="190"/>
    </location>
</feature>
<keyword evidence="2" id="KW-0378">Hydrolase</keyword>